<organism evidence="2 3">
    <name type="scientific">Dreissena polymorpha</name>
    <name type="common">Zebra mussel</name>
    <name type="synonym">Mytilus polymorpha</name>
    <dbReference type="NCBI Taxonomy" id="45954"/>
    <lineage>
        <taxon>Eukaryota</taxon>
        <taxon>Metazoa</taxon>
        <taxon>Spiralia</taxon>
        <taxon>Lophotrochozoa</taxon>
        <taxon>Mollusca</taxon>
        <taxon>Bivalvia</taxon>
        <taxon>Autobranchia</taxon>
        <taxon>Heteroconchia</taxon>
        <taxon>Euheterodonta</taxon>
        <taxon>Imparidentia</taxon>
        <taxon>Neoheterodontei</taxon>
        <taxon>Myida</taxon>
        <taxon>Dreissenoidea</taxon>
        <taxon>Dreissenidae</taxon>
        <taxon>Dreissena</taxon>
    </lineage>
</organism>
<name>A0A9D4JWT0_DREPO</name>
<evidence type="ECO:0000313" key="2">
    <source>
        <dbReference type="EMBL" id="KAH3827645.1"/>
    </source>
</evidence>
<dbReference type="Gene3D" id="3.30.70.2820">
    <property type="match status" value="1"/>
</dbReference>
<proteinExistence type="predicted"/>
<dbReference type="SUPFAM" id="SSF53098">
    <property type="entry name" value="Ribonuclease H-like"/>
    <property type="match status" value="1"/>
</dbReference>
<dbReference type="EMBL" id="JAIWYP010000005">
    <property type="protein sequence ID" value="KAH3827645.1"/>
    <property type="molecule type" value="Genomic_DNA"/>
</dbReference>
<dbReference type="GO" id="GO:0003688">
    <property type="term" value="F:DNA replication origin binding"/>
    <property type="evidence" value="ECO:0007669"/>
    <property type="project" value="TreeGrafter"/>
</dbReference>
<dbReference type="InterPro" id="IPR012337">
    <property type="entry name" value="RNaseH-like_sf"/>
</dbReference>
<dbReference type="GO" id="GO:0005658">
    <property type="term" value="C:alpha DNA polymerase:primase complex"/>
    <property type="evidence" value="ECO:0007669"/>
    <property type="project" value="TreeGrafter"/>
</dbReference>
<reference evidence="2" key="2">
    <citation type="submission" date="2020-11" db="EMBL/GenBank/DDBJ databases">
        <authorList>
            <person name="McCartney M.A."/>
            <person name="Auch B."/>
            <person name="Kono T."/>
            <person name="Mallez S."/>
            <person name="Becker A."/>
            <person name="Gohl D.M."/>
            <person name="Silverstein K.A.T."/>
            <person name="Koren S."/>
            <person name="Bechman K.B."/>
            <person name="Herman A."/>
            <person name="Abrahante J.E."/>
            <person name="Garbe J."/>
        </authorList>
    </citation>
    <scope>NUCLEOTIDE SEQUENCE</scope>
    <source>
        <strain evidence="2">Duluth1</strain>
        <tissue evidence="2">Whole animal</tissue>
    </source>
</reference>
<dbReference type="GO" id="GO:0003697">
    <property type="term" value="F:single-stranded DNA binding"/>
    <property type="evidence" value="ECO:0007669"/>
    <property type="project" value="TreeGrafter"/>
</dbReference>
<gene>
    <name evidence="2" type="ORF">DPMN_129585</name>
</gene>
<sequence length="179" mass="20709">MKYKDVVIDVLSVVYLFGKVWVDSAKVHVSCCVAVKNIERQLFMLPRATKMCLKTNSDTGFEVNMMDVYTEFSEKVVNKFKIGKFKTRKISKNYAFEIADVPAECDYLEIRYDERRLAIVFGTNTSSLERLLIDRKMKGPGWLDIKCPQNSSPPISWCKLEDFPRMRTERLAKTLVTVT</sequence>
<feature type="domain" description="DNA-directed DNA polymerase family B exonuclease" evidence="1">
    <location>
        <begin position="120"/>
        <end position="161"/>
    </location>
</feature>
<comment type="caution">
    <text evidence="2">The sequence shown here is derived from an EMBL/GenBank/DDBJ whole genome shotgun (WGS) entry which is preliminary data.</text>
</comment>
<reference evidence="2" key="1">
    <citation type="journal article" date="2019" name="bioRxiv">
        <title>The Genome of the Zebra Mussel, Dreissena polymorpha: A Resource for Invasive Species Research.</title>
        <authorList>
            <person name="McCartney M.A."/>
            <person name="Auch B."/>
            <person name="Kono T."/>
            <person name="Mallez S."/>
            <person name="Zhang Y."/>
            <person name="Obille A."/>
            <person name="Becker A."/>
            <person name="Abrahante J.E."/>
            <person name="Garbe J."/>
            <person name="Badalamenti J.P."/>
            <person name="Herman A."/>
            <person name="Mangelson H."/>
            <person name="Liachko I."/>
            <person name="Sullivan S."/>
            <person name="Sone E.D."/>
            <person name="Koren S."/>
            <person name="Silverstein K.A.T."/>
            <person name="Beckman K.B."/>
            <person name="Gohl D.M."/>
        </authorList>
    </citation>
    <scope>NUCLEOTIDE SEQUENCE</scope>
    <source>
        <strain evidence="2">Duluth1</strain>
        <tissue evidence="2">Whole animal</tissue>
    </source>
</reference>
<accession>A0A9D4JWT0</accession>
<keyword evidence="3" id="KW-1185">Reference proteome</keyword>
<evidence type="ECO:0000313" key="3">
    <source>
        <dbReference type="Proteomes" id="UP000828390"/>
    </source>
</evidence>
<dbReference type="Proteomes" id="UP000828390">
    <property type="component" value="Unassembled WGS sequence"/>
</dbReference>
<evidence type="ECO:0000259" key="1">
    <source>
        <dbReference type="Pfam" id="PF03104"/>
    </source>
</evidence>
<dbReference type="Gene3D" id="2.40.50.730">
    <property type="match status" value="1"/>
</dbReference>
<protein>
    <recommendedName>
        <fullName evidence="1">DNA-directed DNA polymerase family B exonuclease domain-containing protein</fullName>
    </recommendedName>
</protein>
<dbReference type="GO" id="GO:0003887">
    <property type="term" value="F:DNA-directed DNA polymerase activity"/>
    <property type="evidence" value="ECO:0007669"/>
    <property type="project" value="TreeGrafter"/>
</dbReference>
<dbReference type="PANTHER" id="PTHR45861:SF1">
    <property type="entry name" value="DNA POLYMERASE ALPHA CATALYTIC SUBUNIT"/>
    <property type="match status" value="1"/>
</dbReference>
<dbReference type="Pfam" id="PF03104">
    <property type="entry name" value="DNA_pol_B_exo1"/>
    <property type="match status" value="1"/>
</dbReference>
<dbReference type="GO" id="GO:0006272">
    <property type="term" value="P:leading strand elongation"/>
    <property type="evidence" value="ECO:0007669"/>
    <property type="project" value="TreeGrafter"/>
</dbReference>
<dbReference type="PANTHER" id="PTHR45861">
    <property type="entry name" value="DNA POLYMERASE ALPHA CATALYTIC SUBUNIT"/>
    <property type="match status" value="1"/>
</dbReference>
<dbReference type="AlphaFoldDB" id="A0A9D4JWT0"/>
<dbReference type="GO" id="GO:0003682">
    <property type="term" value="F:chromatin binding"/>
    <property type="evidence" value="ECO:0007669"/>
    <property type="project" value="TreeGrafter"/>
</dbReference>
<dbReference type="InterPro" id="IPR006133">
    <property type="entry name" value="DNA-dir_DNA_pol_B_exonuc"/>
</dbReference>
<dbReference type="GO" id="GO:0006273">
    <property type="term" value="P:lagging strand elongation"/>
    <property type="evidence" value="ECO:0007669"/>
    <property type="project" value="TreeGrafter"/>
</dbReference>
<dbReference type="GO" id="GO:1902975">
    <property type="term" value="P:mitotic DNA replication initiation"/>
    <property type="evidence" value="ECO:0007669"/>
    <property type="project" value="TreeGrafter"/>
</dbReference>